<reference evidence="1 2" key="1">
    <citation type="journal article" date="2013" name="Nature">
        <title>The genomes of four tapeworm species reveal adaptations to parasitism.</title>
        <authorList>
            <person name="Tsai I.J."/>
            <person name="Zarowiecki M."/>
            <person name="Holroyd N."/>
            <person name="Garciarrubio A."/>
            <person name="Sanchez-Flores A."/>
            <person name="Brooks K.L."/>
            <person name="Tracey A."/>
            <person name="Bobes R.J."/>
            <person name="Fragoso G."/>
            <person name="Sciutto E."/>
            <person name="Aslett M."/>
            <person name="Beasley H."/>
            <person name="Bennett H.M."/>
            <person name="Cai J."/>
            <person name="Camicia F."/>
            <person name="Clark R."/>
            <person name="Cucher M."/>
            <person name="De Silva N."/>
            <person name="Day T.A."/>
            <person name="Deplazes P."/>
            <person name="Estrada K."/>
            <person name="Fernandez C."/>
            <person name="Holland P.W."/>
            <person name="Hou J."/>
            <person name="Hu S."/>
            <person name="Huckvale T."/>
            <person name="Hung S.S."/>
            <person name="Kamenetzky L."/>
            <person name="Keane J.A."/>
            <person name="Kiss F."/>
            <person name="Koziol U."/>
            <person name="Lambert O."/>
            <person name="Liu K."/>
            <person name="Luo X."/>
            <person name="Luo Y."/>
            <person name="Macchiaroli N."/>
            <person name="Nichol S."/>
            <person name="Paps J."/>
            <person name="Parkinson J."/>
            <person name="Pouchkina-Stantcheva N."/>
            <person name="Riddiford N."/>
            <person name="Rosenzvit M."/>
            <person name="Salinas G."/>
            <person name="Wasmuth J.D."/>
            <person name="Zamanian M."/>
            <person name="Zheng Y."/>
            <person name="Cai X."/>
            <person name="Soberon X."/>
            <person name="Olson P.D."/>
            <person name="Laclette J.P."/>
            <person name="Brehm K."/>
            <person name="Berriman M."/>
            <person name="Garciarrubio A."/>
            <person name="Bobes R.J."/>
            <person name="Fragoso G."/>
            <person name="Sanchez-Flores A."/>
            <person name="Estrada K."/>
            <person name="Cevallos M.A."/>
            <person name="Morett E."/>
            <person name="Gonzalez V."/>
            <person name="Portillo T."/>
            <person name="Ochoa-Leyva A."/>
            <person name="Jose M.V."/>
            <person name="Sciutto E."/>
            <person name="Landa A."/>
            <person name="Jimenez L."/>
            <person name="Valdes V."/>
            <person name="Carrero J.C."/>
            <person name="Larralde C."/>
            <person name="Morales-Montor J."/>
            <person name="Limon-Lason J."/>
            <person name="Soberon X."/>
            <person name="Laclette J.P."/>
        </authorList>
    </citation>
    <scope>NUCLEOTIDE SEQUENCE [LARGE SCALE GENOMIC DNA]</scope>
</reference>
<dbReference type="EMBL" id="LK028579">
    <property type="protein sequence ID" value="CDS19735.1"/>
    <property type="molecule type" value="Genomic_DNA"/>
</dbReference>
<reference evidence="1" key="2">
    <citation type="submission" date="2014-06" db="EMBL/GenBank/DDBJ databases">
        <authorList>
            <person name="Aslett M."/>
        </authorList>
    </citation>
    <scope>NUCLEOTIDE SEQUENCE</scope>
</reference>
<dbReference type="WBParaSite" id="EgrG_000506700">
    <property type="protein sequence ID" value="EgrG_000506700"/>
    <property type="gene ID" value="EgrG_000506700"/>
</dbReference>
<evidence type="ECO:0000313" key="3">
    <source>
        <dbReference type="WBParaSite" id="EgrG_000506700"/>
    </source>
</evidence>
<reference evidence="3" key="3">
    <citation type="submission" date="2020-10" db="UniProtKB">
        <authorList>
            <consortium name="WormBaseParasite"/>
        </authorList>
    </citation>
    <scope>IDENTIFICATION</scope>
</reference>
<dbReference type="Proteomes" id="UP000492820">
    <property type="component" value="Unassembled WGS sequence"/>
</dbReference>
<evidence type="ECO:0000313" key="2">
    <source>
        <dbReference type="Proteomes" id="UP000492820"/>
    </source>
</evidence>
<accession>A0A068WJ12</accession>
<evidence type="ECO:0000313" key="1">
    <source>
        <dbReference type="EMBL" id="CDS19735.1"/>
    </source>
</evidence>
<dbReference type="AlphaFoldDB" id="A0A068WJ12"/>
<organism evidence="1">
    <name type="scientific">Echinococcus granulosus</name>
    <name type="common">Hydatid tapeworm</name>
    <dbReference type="NCBI Taxonomy" id="6210"/>
    <lineage>
        <taxon>Eukaryota</taxon>
        <taxon>Metazoa</taxon>
        <taxon>Spiralia</taxon>
        <taxon>Lophotrochozoa</taxon>
        <taxon>Platyhelminthes</taxon>
        <taxon>Cestoda</taxon>
        <taxon>Eucestoda</taxon>
        <taxon>Cyclophyllidea</taxon>
        <taxon>Taeniidae</taxon>
        <taxon>Echinococcus</taxon>
        <taxon>Echinococcus granulosus group</taxon>
    </lineage>
</organism>
<sequence>MYLCACVSDYSLCSPALKCKKDNFLPSLTLNGVATVAAVQRTSGGHCSYFHHPPSFNDTSSVGAVTAAATTVPSSLSQPATFLFLPFSSPPSLPSYQPFINPDVDMSISPPAFQCSREFGSVIHPPTSHTSFSLTAF</sequence>
<name>A0A068WJ12_ECHGR</name>
<protein>
    <submittedName>
        <fullName evidence="1 3">Uncharacterized protein</fullName>
    </submittedName>
</protein>
<gene>
    <name evidence="1" type="ORF">EgrG_000506700</name>
</gene>
<proteinExistence type="predicted"/>